<organism evidence="5 6">
    <name type="scientific">Isoptericola jiangsuensis</name>
    <dbReference type="NCBI Taxonomy" id="548579"/>
    <lineage>
        <taxon>Bacteria</taxon>
        <taxon>Bacillati</taxon>
        <taxon>Actinomycetota</taxon>
        <taxon>Actinomycetes</taxon>
        <taxon>Micrococcales</taxon>
        <taxon>Promicromonosporaceae</taxon>
        <taxon>Isoptericola</taxon>
    </lineage>
</organism>
<dbReference type="SMART" id="SM00228">
    <property type="entry name" value="PDZ"/>
    <property type="match status" value="1"/>
</dbReference>
<dbReference type="Pfam" id="PF13365">
    <property type="entry name" value="Trypsin_2"/>
    <property type="match status" value="1"/>
</dbReference>
<dbReference type="SUPFAM" id="SSF50494">
    <property type="entry name" value="Trypsin-like serine proteases"/>
    <property type="match status" value="1"/>
</dbReference>
<evidence type="ECO:0000259" key="4">
    <source>
        <dbReference type="PROSITE" id="PS50106"/>
    </source>
</evidence>
<dbReference type="Gene3D" id="2.30.42.10">
    <property type="match status" value="1"/>
</dbReference>
<accession>A0A2A9EU67</accession>
<feature type="compositionally biased region" description="Low complexity" evidence="3">
    <location>
        <begin position="113"/>
        <end position="127"/>
    </location>
</feature>
<comment type="caution">
    <text evidence="5">The sequence shown here is derived from an EMBL/GenBank/DDBJ whole genome shotgun (WGS) entry which is preliminary data.</text>
</comment>
<dbReference type="PRINTS" id="PR00834">
    <property type="entry name" value="PROTEASES2C"/>
</dbReference>
<feature type="compositionally biased region" description="Low complexity" evidence="3">
    <location>
        <begin position="7"/>
        <end position="21"/>
    </location>
</feature>
<dbReference type="GO" id="GO:0006508">
    <property type="term" value="P:proteolysis"/>
    <property type="evidence" value="ECO:0007669"/>
    <property type="project" value="UniProtKB-KW"/>
</dbReference>
<evidence type="ECO:0000256" key="2">
    <source>
        <dbReference type="ARBA" id="ARBA00022801"/>
    </source>
</evidence>
<dbReference type="PROSITE" id="PS50106">
    <property type="entry name" value="PDZ"/>
    <property type="match status" value="1"/>
</dbReference>
<feature type="region of interest" description="Disordered" evidence="3">
    <location>
        <begin position="1"/>
        <end position="129"/>
    </location>
</feature>
<dbReference type="EMBL" id="PDJJ01000001">
    <property type="protein sequence ID" value="PFG42116.1"/>
    <property type="molecule type" value="Genomic_DNA"/>
</dbReference>
<keyword evidence="6" id="KW-1185">Reference proteome</keyword>
<name>A0A2A9EU67_9MICO</name>
<reference evidence="5 6" key="1">
    <citation type="submission" date="2017-10" db="EMBL/GenBank/DDBJ databases">
        <title>Sequencing the genomes of 1000 actinobacteria strains.</title>
        <authorList>
            <person name="Klenk H.-P."/>
        </authorList>
    </citation>
    <scope>NUCLEOTIDE SEQUENCE [LARGE SCALE GENOMIC DNA]</scope>
    <source>
        <strain evidence="5 6">DSM 21863</strain>
    </source>
</reference>
<keyword evidence="1 5" id="KW-0645">Protease</keyword>
<dbReference type="InterPro" id="IPR001478">
    <property type="entry name" value="PDZ"/>
</dbReference>
<dbReference type="InterPro" id="IPR001940">
    <property type="entry name" value="Peptidase_S1C"/>
</dbReference>
<protein>
    <submittedName>
        <fullName evidence="5">Putative serine protease PepD</fullName>
    </submittedName>
</protein>
<dbReference type="AlphaFoldDB" id="A0A2A9EU67"/>
<feature type="compositionally biased region" description="Low complexity" evidence="3">
    <location>
        <begin position="502"/>
        <end position="545"/>
    </location>
</feature>
<evidence type="ECO:0000256" key="1">
    <source>
        <dbReference type="ARBA" id="ARBA00022670"/>
    </source>
</evidence>
<dbReference type="OrthoDB" id="9758917at2"/>
<feature type="region of interest" description="Disordered" evidence="3">
    <location>
        <begin position="498"/>
        <end position="559"/>
    </location>
</feature>
<dbReference type="PANTHER" id="PTHR43343:SF3">
    <property type="entry name" value="PROTEASE DO-LIKE 8, CHLOROPLASTIC"/>
    <property type="match status" value="1"/>
</dbReference>
<evidence type="ECO:0000313" key="6">
    <source>
        <dbReference type="Proteomes" id="UP000224130"/>
    </source>
</evidence>
<dbReference type="Gene3D" id="2.40.10.120">
    <property type="match status" value="1"/>
</dbReference>
<dbReference type="PANTHER" id="PTHR43343">
    <property type="entry name" value="PEPTIDASE S12"/>
    <property type="match status" value="1"/>
</dbReference>
<proteinExistence type="predicted"/>
<feature type="domain" description="PDZ" evidence="4">
    <location>
        <begin position="396"/>
        <end position="483"/>
    </location>
</feature>
<keyword evidence="2" id="KW-0378">Hydrolase</keyword>
<gene>
    <name evidence="5" type="ORF">ATJ88_0766</name>
</gene>
<dbReference type="Proteomes" id="UP000224130">
    <property type="component" value="Unassembled WGS sequence"/>
</dbReference>
<evidence type="ECO:0000256" key="3">
    <source>
        <dbReference type="SAM" id="MobiDB-lite"/>
    </source>
</evidence>
<sequence>MSTDNTPASQPSQQPQSGPEQHPTEQHTQPLPVERPAQPAAQQPQHAPRQENPVPQPPQQREAQFAHPVAAQQHGAHPAPQQAARTAPHGGSRPQAYTPFGVPAGAPQGYGYPNQQTHPAPAQQAPATKQRSRWVPVVVAAGAAAVLASGATVALTSVLDDGTTASSLADVGASEQTAAAPVASSTDQNPDWQAVTAAVAPSVVAIQVTSQSGGAEGSGVVIDDAGHILTNNHVVSGASDDKVQVTLSDGRLFEATIVGTDPTTDLAVVQIVDAPDDLQPATLGDSDAVQVGDSVLAVGNPLGLANTATTGIVSALDRPVAASGEDASDVVVTNAIQIDAAVNPGNSGGPLFDAQGRVIGITSSIATMSDGSSQSGSIGLGFAIPVNLATNVSQQLIETGTAEHAFLGVTLGDATATADGVTRRGAEIGDVTAGSPAADAGLQSGDVIVAIDSDPVNGAEALTAYVRERTAGEQSTITYVRDGQTRSVDVTFAVRDESATAGQGSSGTDGSQDGSPDGSQGQDGSGTQQRPGQGQGQDGSSDPTQPDNIPGWLQDLFGN</sequence>
<feature type="compositionally biased region" description="Low complexity" evidence="3">
    <location>
        <begin position="36"/>
        <end position="47"/>
    </location>
</feature>
<dbReference type="Pfam" id="PF13180">
    <property type="entry name" value="PDZ_2"/>
    <property type="match status" value="1"/>
</dbReference>
<evidence type="ECO:0000313" key="5">
    <source>
        <dbReference type="EMBL" id="PFG42116.1"/>
    </source>
</evidence>
<feature type="compositionally biased region" description="Low complexity" evidence="3">
    <location>
        <begin position="66"/>
        <end position="84"/>
    </location>
</feature>
<dbReference type="InterPro" id="IPR051201">
    <property type="entry name" value="Chloro_Bact_Ser_Proteases"/>
</dbReference>
<dbReference type="GO" id="GO:0004252">
    <property type="term" value="F:serine-type endopeptidase activity"/>
    <property type="evidence" value="ECO:0007669"/>
    <property type="project" value="InterPro"/>
</dbReference>
<dbReference type="SUPFAM" id="SSF50156">
    <property type="entry name" value="PDZ domain-like"/>
    <property type="match status" value="1"/>
</dbReference>
<dbReference type="RefSeq" id="WP_098462680.1">
    <property type="nucleotide sequence ID" value="NZ_PDJJ01000001.1"/>
</dbReference>
<dbReference type="InterPro" id="IPR036034">
    <property type="entry name" value="PDZ_sf"/>
</dbReference>
<dbReference type="InterPro" id="IPR009003">
    <property type="entry name" value="Peptidase_S1_PA"/>
</dbReference>